<evidence type="ECO:0000256" key="3">
    <source>
        <dbReference type="SAM" id="Phobius"/>
    </source>
</evidence>
<accession>A0A2Z6AYY2</accession>
<dbReference type="PROSITE" id="PS50005">
    <property type="entry name" value="TPR"/>
    <property type="match status" value="2"/>
</dbReference>
<dbReference type="KEGG" id="dfl:DFE_1640"/>
<dbReference type="Gene3D" id="1.25.40.10">
    <property type="entry name" value="Tetratricopeptide repeat domain"/>
    <property type="match status" value="1"/>
</dbReference>
<sequence length="216" mass="24111">MGRKQKIKAERKAQQQAEVASEPRMPSLSGGAKLVLFIAVVGLAATLIWSVGYRADHPSMTMKPRQKQAADHSNESPMGDMGMITELMKKLEENPKDVHTLHTLGEQFMRMQAWDRAEALLARALVVEPSNVQVLNLLGITEFNLKRFEDAAGKFEMILELEPDNVMSKYNLGILYGHFLDNKTKAAGYLQSVIDSAGVDEQTRKQAQEAIKELDQ</sequence>
<keyword evidence="3" id="KW-0472">Membrane</keyword>
<protein>
    <submittedName>
        <fullName evidence="4">Tetratricopeptide TPR_2 repeat protein</fullName>
    </submittedName>
</protein>
<organism evidence="4 5">
    <name type="scientific">Desulfovibrio ferrophilus</name>
    <dbReference type="NCBI Taxonomy" id="241368"/>
    <lineage>
        <taxon>Bacteria</taxon>
        <taxon>Pseudomonadati</taxon>
        <taxon>Thermodesulfobacteriota</taxon>
        <taxon>Desulfovibrionia</taxon>
        <taxon>Desulfovibrionales</taxon>
        <taxon>Desulfovibrionaceae</taxon>
        <taxon>Desulfovibrio</taxon>
    </lineage>
</organism>
<dbReference type="Proteomes" id="UP000269883">
    <property type="component" value="Chromosome"/>
</dbReference>
<gene>
    <name evidence="4" type="ORF">DFE_1640</name>
</gene>
<feature type="transmembrane region" description="Helical" evidence="3">
    <location>
        <begin position="34"/>
        <end position="53"/>
    </location>
</feature>
<evidence type="ECO:0000256" key="2">
    <source>
        <dbReference type="SAM" id="MobiDB-lite"/>
    </source>
</evidence>
<dbReference type="OrthoDB" id="5459082at2"/>
<dbReference type="EMBL" id="AP017378">
    <property type="protein sequence ID" value="BBD08366.1"/>
    <property type="molecule type" value="Genomic_DNA"/>
</dbReference>
<feature type="region of interest" description="Disordered" evidence="2">
    <location>
        <begin position="1"/>
        <end position="26"/>
    </location>
</feature>
<evidence type="ECO:0000313" key="5">
    <source>
        <dbReference type="Proteomes" id="UP000269883"/>
    </source>
</evidence>
<name>A0A2Z6AYY2_9BACT</name>
<feature type="repeat" description="TPR" evidence="1">
    <location>
        <begin position="132"/>
        <end position="165"/>
    </location>
</feature>
<keyword evidence="1" id="KW-0802">TPR repeat</keyword>
<dbReference type="SUPFAM" id="SSF48452">
    <property type="entry name" value="TPR-like"/>
    <property type="match status" value="1"/>
</dbReference>
<evidence type="ECO:0000256" key="1">
    <source>
        <dbReference type="PROSITE-ProRule" id="PRU00339"/>
    </source>
</evidence>
<keyword evidence="3" id="KW-0812">Transmembrane</keyword>
<dbReference type="Pfam" id="PF13432">
    <property type="entry name" value="TPR_16"/>
    <property type="match status" value="1"/>
</dbReference>
<dbReference type="InterPro" id="IPR019734">
    <property type="entry name" value="TPR_rpt"/>
</dbReference>
<keyword evidence="3" id="KW-1133">Transmembrane helix</keyword>
<dbReference type="InterPro" id="IPR011990">
    <property type="entry name" value="TPR-like_helical_dom_sf"/>
</dbReference>
<dbReference type="RefSeq" id="WP_126378403.1">
    <property type="nucleotide sequence ID" value="NZ_AP017378.1"/>
</dbReference>
<keyword evidence="5" id="KW-1185">Reference proteome</keyword>
<dbReference type="SMART" id="SM00028">
    <property type="entry name" value="TPR"/>
    <property type="match status" value="2"/>
</dbReference>
<evidence type="ECO:0000313" key="4">
    <source>
        <dbReference type="EMBL" id="BBD08366.1"/>
    </source>
</evidence>
<dbReference type="AlphaFoldDB" id="A0A2Z6AYY2"/>
<reference evidence="4 5" key="1">
    <citation type="journal article" date="2018" name="Sci. Adv.">
        <title>Multi-heme cytochromes provide a pathway for survival in energy-limited environments.</title>
        <authorList>
            <person name="Deng X."/>
            <person name="Dohmae N."/>
            <person name="Nealson K.H."/>
            <person name="Hashimoto K."/>
            <person name="Okamoto A."/>
        </authorList>
    </citation>
    <scope>NUCLEOTIDE SEQUENCE [LARGE SCALE GENOMIC DNA]</scope>
    <source>
        <strain evidence="4 5">IS5</strain>
    </source>
</reference>
<feature type="repeat" description="TPR" evidence="1">
    <location>
        <begin position="98"/>
        <end position="131"/>
    </location>
</feature>
<proteinExistence type="predicted"/>